<dbReference type="EMBL" id="JAAMPC010000001">
    <property type="protein sequence ID" value="KAG2331154.1"/>
    <property type="molecule type" value="Genomic_DNA"/>
</dbReference>
<accession>A0A8X7WHW0</accession>
<proteinExistence type="predicted"/>
<evidence type="ECO:0000313" key="2">
    <source>
        <dbReference type="Proteomes" id="UP000886595"/>
    </source>
</evidence>
<dbReference type="AlphaFoldDB" id="A0A8X7WHW0"/>
<evidence type="ECO:0000313" key="1">
    <source>
        <dbReference type="EMBL" id="KAG2331154.1"/>
    </source>
</evidence>
<gene>
    <name evidence="1" type="ORF">Bca52824_002334</name>
</gene>
<dbReference type="Proteomes" id="UP000886595">
    <property type="component" value="Unassembled WGS sequence"/>
</dbReference>
<comment type="caution">
    <text evidence="1">The sequence shown here is derived from an EMBL/GenBank/DDBJ whole genome shotgun (WGS) entry which is preliminary data.</text>
</comment>
<name>A0A8X7WHW0_BRACI</name>
<reference evidence="1 2" key="1">
    <citation type="submission" date="2020-02" db="EMBL/GenBank/DDBJ databases">
        <authorList>
            <person name="Ma Q."/>
            <person name="Huang Y."/>
            <person name="Song X."/>
            <person name="Pei D."/>
        </authorList>
    </citation>
    <scope>NUCLEOTIDE SEQUENCE [LARGE SCALE GENOMIC DNA]</scope>
    <source>
        <strain evidence="1">Sxm20200214</strain>
        <tissue evidence="1">Leaf</tissue>
    </source>
</reference>
<keyword evidence="2" id="KW-1185">Reference proteome</keyword>
<sequence>MTLRSKLSQLINESEKLRLENEALLDQLKAQANGKTENLVSRVDKNNTVSGSSKNVEHQLLNVSLRTDSVAAS</sequence>
<protein>
    <submittedName>
        <fullName evidence="1">Uncharacterized protein</fullName>
    </submittedName>
</protein>
<dbReference type="OrthoDB" id="1642657at2759"/>
<organism evidence="1 2">
    <name type="scientific">Brassica carinata</name>
    <name type="common">Ethiopian mustard</name>
    <name type="synonym">Abyssinian cabbage</name>
    <dbReference type="NCBI Taxonomy" id="52824"/>
    <lineage>
        <taxon>Eukaryota</taxon>
        <taxon>Viridiplantae</taxon>
        <taxon>Streptophyta</taxon>
        <taxon>Embryophyta</taxon>
        <taxon>Tracheophyta</taxon>
        <taxon>Spermatophyta</taxon>
        <taxon>Magnoliopsida</taxon>
        <taxon>eudicotyledons</taxon>
        <taxon>Gunneridae</taxon>
        <taxon>Pentapetalae</taxon>
        <taxon>rosids</taxon>
        <taxon>malvids</taxon>
        <taxon>Brassicales</taxon>
        <taxon>Brassicaceae</taxon>
        <taxon>Brassiceae</taxon>
        <taxon>Brassica</taxon>
    </lineage>
</organism>